<feature type="chain" id="PRO_5040734115" description="Beta-glucuronidase C-terminal domain-containing protein" evidence="1">
    <location>
        <begin position="18"/>
        <end position="529"/>
    </location>
</feature>
<dbReference type="InterPro" id="IPR017853">
    <property type="entry name" value="GH"/>
</dbReference>
<comment type="caution">
    <text evidence="3">The sequence shown here is derived from an EMBL/GenBank/DDBJ whole genome shotgun (WGS) entry which is preliminary data.</text>
</comment>
<dbReference type="EMBL" id="JAPQKR010000013">
    <property type="protein sequence ID" value="KAJ5202052.1"/>
    <property type="molecule type" value="Genomic_DNA"/>
</dbReference>
<reference evidence="3" key="1">
    <citation type="submission" date="2022-12" db="EMBL/GenBank/DDBJ databases">
        <authorList>
            <person name="Petersen C."/>
        </authorList>
    </citation>
    <scope>NUCLEOTIDE SEQUENCE</scope>
    <source>
        <strain evidence="3">IBT 15544</strain>
    </source>
</reference>
<dbReference type="GeneID" id="83181078"/>
<dbReference type="OrthoDB" id="2831684at2759"/>
<dbReference type="Gene3D" id="2.60.40.1180">
    <property type="entry name" value="Golgi alpha-mannosidase II"/>
    <property type="match status" value="1"/>
</dbReference>
<name>A0A9W9SXP9_9EURO</name>
<organism evidence="3 4">
    <name type="scientific">Penicillium cinerascens</name>
    <dbReference type="NCBI Taxonomy" id="70096"/>
    <lineage>
        <taxon>Eukaryota</taxon>
        <taxon>Fungi</taxon>
        <taxon>Dikarya</taxon>
        <taxon>Ascomycota</taxon>
        <taxon>Pezizomycotina</taxon>
        <taxon>Eurotiomycetes</taxon>
        <taxon>Eurotiomycetidae</taxon>
        <taxon>Eurotiales</taxon>
        <taxon>Aspergillaceae</taxon>
        <taxon>Penicillium</taxon>
    </lineage>
</organism>
<sequence>MGWTFRIFLSITGIVYGQNKDVDSHPIVVPKATPRNAVSVPADFFGFGFESGFLPHYNNEFSHNVVSSIQNRMSKPLVIRVGGTSGDNIIVHEDQKDASHCTSKFCTSLSHFDVGPSYFDTLKGFSNVAWSIQAPMGPHLDMTNTMLYLKHAWETLGKDRVSAIALGNEPNWYHLHDKGYDYATYTKDAIEIEDAVIKEFGLKGDERQIFQVGEIASEAVSSDFNLIGILKDRLGQNGRTKYAAEHFYQHAEPEKDKSYFSIQRLQEVLMNPANIQNHLKPYVDVIDWLREKKKPYPLVLSEVGSAIGGSPLTFGGSFGAAMWAVDFHLAAMAHGVQRVCNTMGPGATHAFWEPDNSGRQAKGPAVNGIFPAAAYIADFVGKDDGLGKVTELISGVESLTAYAMYGLKSAKPTRVALINLKEWHEDENPALSPRRDHVTVALDVGEETKSVTIKRMQSEKGSTALGFDQSIEQGRPWENVTWAGEQWSHKVDMGKGHFVSGPQEEKVEVSQGKVHVVVPDTEAVIVFLS</sequence>
<feature type="signal peptide" evidence="1">
    <location>
        <begin position="1"/>
        <end position="17"/>
    </location>
</feature>
<feature type="domain" description="Beta-glucuronidase C-terminal" evidence="2">
    <location>
        <begin position="401"/>
        <end position="525"/>
    </location>
</feature>
<dbReference type="Gene3D" id="3.20.20.80">
    <property type="entry name" value="Glycosidases"/>
    <property type="match status" value="1"/>
</dbReference>
<dbReference type="Proteomes" id="UP001150904">
    <property type="component" value="Unassembled WGS sequence"/>
</dbReference>
<protein>
    <recommendedName>
        <fullName evidence="2">Beta-glucuronidase C-terminal domain-containing protein</fullName>
    </recommendedName>
</protein>
<dbReference type="RefSeq" id="XP_058307968.1">
    <property type="nucleotide sequence ID" value="XM_058453777.1"/>
</dbReference>
<dbReference type="PANTHER" id="PTHR36183:SF2">
    <property type="entry name" value="BETA-GLUCURONIDASE C-TERMINAL DOMAIN-CONTAINING PROTEIN"/>
    <property type="match status" value="1"/>
</dbReference>
<dbReference type="InterPro" id="IPR052974">
    <property type="entry name" value="GH79_Enzymes"/>
</dbReference>
<evidence type="ECO:0000313" key="3">
    <source>
        <dbReference type="EMBL" id="KAJ5202052.1"/>
    </source>
</evidence>
<dbReference type="InterPro" id="IPR013780">
    <property type="entry name" value="Glyco_hydro_b"/>
</dbReference>
<evidence type="ECO:0000313" key="4">
    <source>
        <dbReference type="Proteomes" id="UP001150904"/>
    </source>
</evidence>
<accession>A0A9W9SXP9</accession>
<evidence type="ECO:0000259" key="2">
    <source>
        <dbReference type="Pfam" id="PF16862"/>
    </source>
</evidence>
<reference evidence="3" key="2">
    <citation type="journal article" date="2023" name="IMA Fungus">
        <title>Comparative genomic study of the Penicillium genus elucidates a diverse pangenome and 15 lateral gene transfer events.</title>
        <authorList>
            <person name="Petersen C."/>
            <person name="Sorensen T."/>
            <person name="Nielsen M.R."/>
            <person name="Sondergaard T.E."/>
            <person name="Sorensen J.L."/>
            <person name="Fitzpatrick D.A."/>
            <person name="Frisvad J.C."/>
            <person name="Nielsen K.L."/>
        </authorList>
    </citation>
    <scope>NUCLEOTIDE SEQUENCE</scope>
    <source>
        <strain evidence="3">IBT 15544</strain>
    </source>
</reference>
<keyword evidence="1" id="KW-0732">Signal</keyword>
<dbReference type="SUPFAM" id="SSF51445">
    <property type="entry name" value="(Trans)glycosidases"/>
    <property type="match status" value="1"/>
</dbReference>
<proteinExistence type="predicted"/>
<evidence type="ECO:0000256" key="1">
    <source>
        <dbReference type="SAM" id="SignalP"/>
    </source>
</evidence>
<keyword evidence="4" id="KW-1185">Reference proteome</keyword>
<dbReference type="AlphaFoldDB" id="A0A9W9SXP9"/>
<dbReference type="PANTHER" id="PTHR36183">
    <property type="entry name" value="BETA-GLUCURONIDASE"/>
    <property type="match status" value="1"/>
</dbReference>
<dbReference type="InterPro" id="IPR031728">
    <property type="entry name" value="GlcAase_C"/>
</dbReference>
<gene>
    <name evidence="3" type="ORF">N7498_006715</name>
</gene>
<dbReference type="Pfam" id="PF16862">
    <property type="entry name" value="Glyco_hydro_79C"/>
    <property type="match status" value="1"/>
</dbReference>